<dbReference type="PANTHER" id="PTHR22765:SF411">
    <property type="entry name" value="OS02G0248440 PROTEIN"/>
    <property type="match status" value="1"/>
</dbReference>
<dbReference type="PROSITE" id="PS50089">
    <property type="entry name" value="ZF_RING_2"/>
    <property type="match status" value="2"/>
</dbReference>
<keyword evidence="1" id="KW-0479">Metal-binding</keyword>
<evidence type="ECO:0000259" key="3">
    <source>
        <dbReference type="PROSITE" id="PS50089"/>
    </source>
</evidence>
<dbReference type="SMART" id="SM00184">
    <property type="entry name" value="RING"/>
    <property type="match status" value="2"/>
</dbReference>
<accession>A0A7S1LSL3</accession>
<evidence type="ECO:0000256" key="2">
    <source>
        <dbReference type="SAM" id="MobiDB-lite"/>
    </source>
</evidence>
<dbReference type="InterPro" id="IPR051826">
    <property type="entry name" value="E3_ubiquitin-ligase_domain"/>
</dbReference>
<dbReference type="Pfam" id="PF13639">
    <property type="entry name" value="zf-RING_2"/>
    <property type="match status" value="2"/>
</dbReference>
<dbReference type="PANTHER" id="PTHR22765">
    <property type="entry name" value="RING FINGER AND PROTEASE ASSOCIATED DOMAIN-CONTAINING"/>
    <property type="match status" value="1"/>
</dbReference>
<sequence>MGCSSSKTKNREGESAPAAAEKEWAPPEVDRALQPEVIVTGVGNCFRCGRGFNSDEGGRRAFELPCGHQFHEACVEAQLRDARACPVCGAEAHPATVPSMRVSRSALSVEVSARRSRSPSNASRLSIAPSDRSPETASPSAPVAAADDFPNVSLPGVPEEAGTNVPAPAPPPALPQTEEEAEPSPLPQLPADDKPLIFQPTSVLEEPCAVCEGRVAHDAALLSCGHVFHAGCVDQHLAVHHACPICGRAHSEIVKPRDFG</sequence>
<dbReference type="AlphaFoldDB" id="A0A7S1LSL3"/>
<protein>
    <recommendedName>
        <fullName evidence="3">RING-type domain-containing protein</fullName>
    </recommendedName>
</protein>
<feature type="region of interest" description="Disordered" evidence="2">
    <location>
        <begin position="1"/>
        <end position="30"/>
    </location>
</feature>
<proteinExistence type="predicted"/>
<feature type="compositionally biased region" description="Basic and acidic residues" evidence="2">
    <location>
        <begin position="9"/>
        <end position="30"/>
    </location>
</feature>
<dbReference type="EMBL" id="HBGF01019491">
    <property type="protein sequence ID" value="CAD9112447.1"/>
    <property type="molecule type" value="Transcribed_RNA"/>
</dbReference>
<feature type="compositionally biased region" description="Low complexity" evidence="2">
    <location>
        <begin position="135"/>
        <end position="146"/>
    </location>
</feature>
<keyword evidence="1" id="KW-0862">Zinc</keyword>
<feature type="domain" description="RING-type" evidence="3">
    <location>
        <begin position="208"/>
        <end position="246"/>
    </location>
</feature>
<dbReference type="SUPFAM" id="SSF57850">
    <property type="entry name" value="RING/U-box"/>
    <property type="match status" value="2"/>
</dbReference>
<dbReference type="InterPro" id="IPR001841">
    <property type="entry name" value="Znf_RING"/>
</dbReference>
<gene>
    <name evidence="4" type="ORF">NDES1114_LOCUS12892</name>
</gene>
<dbReference type="GO" id="GO:0061630">
    <property type="term" value="F:ubiquitin protein ligase activity"/>
    <property type="evidence" value="ECO:0007669"/>
    <property type="project" value="TreeGrafter"/>
</dbReference>
<evidence type="ECO:0000256" key="1">
    <source>
        <dbReference type="PROSITE-ProRule" id="PRU00175"/>
    </source>
</evidence>
<dbReference type="GO" id="GO:0008270">
    <property type="term" value="F:zinc ion binding"/>
    <property type="evidence" value="ECO:0007669"/>
    <property type="project" value="UniProtKB-KW"/>
</dbReference>
<evidence type="ECO:0000313" key="4">
    <source>
        <dbReference type="EMBL" id="CAD9112447.1"/>
    </source>
</evidence>
<keyword evidence="1" id="KW-0863">Zinc-finger</keyword>
<feature type="domain" description="RING-type" evidence="3">
    <location>
        <begin position="45"/>
        <end position="88"/>
    </location>
</feature>
<feature type="region of interest" description="Disordered" evidence="2">
    <location>
        <begin position="110"/>
        <end position="194"/>
    </location>
</feature>
<dbReference type="GO" id="GO:0006511">
    <property type="term" value="P:ubiquitin-dependent protein catabolic process"/>
    <property type="evidence" value="ECO:0007669"/>
    <property type="project" value="TreeGrafter"/>
</dbReference>
<dbReference type="InterPro" id="IPR013083">
    <property type="entry name" value="Znf_RING/FYVE/PHD"/>
</dbReference>
<reference evidence="4" key="1">
    <citation type="submission" date="2021-01" db="EMBL/GenBank/DDBJ databases">
        <authorList>
            <person name="Corre E."/>
            <person name="Pelletier E."/>
            <person name="Niang G."/>
            <person name="Scheremetjew M."/>
            <person name="Finn R."/>
            <person name="Kale V."/>
            <person name="Holt S."/>
            <person name="Cochrane G."/>
            <person name="Meng A."/>
            <person name="Brown T."/>
            <person name="Cohen L."/>
        </authorList>
    </citation>
    <scope>NUCLEOTIDE SEQUENCE</scope>
    <source>
        <strain evidence="4">CCAP 1951/1</strain>
    </source>
</reference>
<dbReference type="Gene3D" id="3.30.40.10">
    <property type="entry name" value="Zinc/RING finger domain, C3HC4 (zinc finger)"/>
    <property type="match status" value="2"/>
</dbReference>
<name>A0A7S1LSL3_NEODS</name>
<organism evidence="4">
    <name type="scientific">Neobodo designis</name>
    <name type="common">Flagellated protozoan</name>
    <name type="synonym">Bodo designis</name>
    <dbReference type="NCBI Taxonomy" id="312471"/>
    <lineage>
        <taxon>Eukaryota</taxon>
        <taxon>Discoba</taxon>
        <taxon>Euglenozoa</taxon>
        <taxon>Kinetoplastea</taxon>
        <taxon>Metakinetoplastina</taxon>
        <taxon>Neobodonida</taxon>
        <taxon>Neobodo</taxon>
    </lineage>
</organism>